<evidence type="ECO:0000313" key="1">
    <source>
        <dbReference type="EMBL" id="KAA1107114.1"/>
    </source>
</evidence>
<comment type="caution">
    <text evidence="1">The sequence shown here is derived from an EMBL/GenBank/DDBJ whole genome shotgun (WGS) entry which is preliminary data.</text>
</comment>
<evidence type="ECO:0000313" key="2">
    <source>
        <dbReference type="Proteomes" id="UP000324748"/>
    </source>
</evidence>
<dbReference type="AlphaFoldDB" id="A0A5B0Q2B9"/>
<proteinExistence type="predicted"/>
<dbReference type="Proteomes" id="UP000324748">
    <property type="component" value="Unassembled WGS sequence"/>
</dbReference>
<reference evidence="1 2" key="1">
    <citation type="submission" date="2019-05" db="EMBL/GenBank/DDBJ databases">
        <title>Emergence of the Ug99 lineage of the wheat stem rust pathogen through somatic hybridization.</title>
        <authorList>
            <person name="Li F."/>
            <person name="Upadhyaya N.M."/>
            <person name="Sperschneider J."/>
            <person name="Matny O."/>
            <person name="Nguyen-Phuc H."/>
            <person name="Mago R."/>
            <person name="Raley C."/>
            <person name="Miller M.E."/>
            <person name="Silverstein K.A.T."/>
            <person name="Henningsen E."/>
            <person name="Hirsch C.D."/>
            <person name="Visser B."/>
            <person name="Pretorius Z.A."/>
            <person name="Steffenson B.J."/>
            <person name="Schwessinger B."/>
            <person name="Dodds P.N."/>
            <person name="Figueroa M."/>
        </authorList>
    </citation>
    <scope>NUCLEOTIDE SEQUENCE [LARGE SCALE GENOMIC DNA]</scope>
    <source>
        <strain evidence="1">21-0</strain>
    </source>
</reference>
<dbReference type="EMBL" id="VSWC01000029">
    <property type="protein sequence ID" value="KAA1107114.1"/>
    <property type="molecule type" value="Genomic_DNA"/>
</dbReference>
<protein>
    <submittedName>
        <fullName evidence="1">Uncharacterized protein</fullName>
    </submittedName>
</protein>
<gene>
    <name evidence="1" type="ORF">PGT21_002930</name>
</gene>
<keyword evidence="2" id="KW-1185">Reference proteome</keyword>
<accession>A0A5B0Q2B9</accession>
<name>A0A5B0Q2B9_PUCGR</name>
<organism evidence="1 2">
    <name type="scientific">Puccinia graminis f. sp. tritici</name>
    <dbReference type="NCBI Taxonomy" id="56615"/>
    <lineage>
        <taxon>Eukaryota</taxon>
        <taxon>Fungi</taxon>
        <taxon>Dikarya</taxon>
        <taxon>Basidiomycota</taxon>
        <taxon>Pucciniomycotina</taxon>
        <taxon>Pucciniomycetes</taxon>
        <taxon>Pucciniales</taxon>
        <taxon>Pucciniaceae</taxon>
        <taxon>Puccinia</taxon>
    </lineage>
</organism>
<sequence>MDANGRARFLNRVIGGKFSGDSVIWGFFLESETKKSAHLPSSFSFWYGGIMSQAD</sequence>